<gene>
    <name evidence="1" type="ORF">SS50377_15498</name>
    <name evidence="2" type="ORF">SS50377_24693</name>
</gene>
<dbReference type="VEuPathDB" id="GiardiaDB:SS50377_24693"/>
<evidence type="ECO:0000313" key="3">
    <source>
        <dbReference type="Proteomes" id="UP000018208"/>
    </source>
</evidence>
<dbReference type="AlphaFoldDB" id="V6LL86"/>
<dbReference type="EMBL" id="AUWU02000005">
    <property type="protein sequence ID" value="KAH0572582.1"/>
    <property type="molecule type" value="Genomic_DNA"/>
</dbReference>
<dbReference type="Proteomes" id="UP000018208">
    <property type="component" value="Unassembled WGS sequence"/>
</dbReference>
<evidence type="ECO:0000313" key="2">
    <source>
        <dbReference type="EMBL" id="KAH0572582.1"/>
    </source>
</evidence>
<accession>V6LL86</accession>
<proteinExistence type="predicted"/>
<reference evidence="2" key="2">
    <citation type="submission" date="2020-12" db="EMBL/GenBank/DDBJ databases">
        <title>New Spironucleus salmonicida genome in near-complete chromosomes.</title>
        <authorList>
            <person name="Xu F."/>
            <person name="Kurt Z."/>
            <person name="Jimenez-Gonzalez A."/>
            <person name="Astvaldsson A."/>
            <person name="Andersson J.O."/>
            <person name="Svard S.G."/>
        </authorList>
    </citation>
    <scope>NUCLEOTIDE SEQUENCE</scope>
    <source>
        <strain evidence="2">ATCC 50377</strain>
    </source>
</reference>
<dbReference type="EMBL" id="KI546115">
    <property type="protein sequence ID" value="EST44501.1"/>
    <property type="molecule type" value="Genomic_DNA"/>
</dbReference>
<name>V6LL86_9EUKA</name>
<sequence>MSGFDRLPKSCQNKVIKSYISPQTNHQLILDGFLDKLDRQLIPLNPNSPFEPRLDSKQINDPVLSINLELEKKRQEAYDARPKFDFQKNPYGRIRHKKVNYQPATPDNQKRLLHNDYAISAQLTTSQNLRCSLEKIGGVNLTQSMKLRKVQCRYLDRYEFNKKIIRQEEQVEKERI</sequence>
<organism evidence="1">
    <name type="scientific">Spironucleus salmonicida</name>
    <dbReference type="NCBI Taxonomy" id="348837"/>
    <lineage>
        <taxon>Eukaryota</taxon>
        <taxon>Metamonada</taxon>
        <taxon>Diplomonadida</taxon>
        <taxon>Hexamitidae</taxon>
        <taxon>Hexamitinae</taxon>
        <taxon>Spironucleus</taxon>
    </lineage>
</organism>
<reference evidence="1 2" key="1">
    <citation type="journal article" date="2014" name="PLoS Genet.">
        <title>The Genome of Spironucleus salmonicida Highlights a Fish Pathogen Adapted to Fluctuating Environments.</title>
        <authorList>
            <person name="Xu F."/>
            <person name="Jerlstrom-Hultqvist J."/>
            <person name="Einarsson E."/>
            <person name="Astvaldsson A."/>
            <person name="Svard S.G."/>
            <person name="Andersson J.O."/>
        </authorList>
    </citation>
    <scope>NUCLEOTIDE SEQUENCE</scope>
    <source>
        <strain evidence="2">ATCC 50377</strain>
    </source>
</reference>
<evidence type="ECO:0000313" key="1">
    <source>
        <dbReference type="EMBL" id="EST44501.1"/>
    </source>
</evidence>
<protein>
    <submittedName>
        <fullName evidence="1">Uncharacterized protein</fullName>
    </submittedName>
</protein>
<keyword evidence="3" id="KW-1185">Reference proteome</keyword>